<keyword evidence="4" id="KW-0808">Transferase</keyword>
<name>A0A3E2XMY4_9FIRM</name>
<dbReference type="GO" id="GO:0005737">
    <property type="term" value="C:cytoplasm"/>
    <property type="evidence" value="ECO:0007669"/>
    <property type="project" value="UniProtKB-SubCell"/>
</dbReference>
<evidence type="ECO:0000313" key="5">
    <source>
        <dbReference type="Proteomes" id="UP000260773"/>
    </source>
</evidence>
<feature type="binding site" evidence="2">
    <location>
        <begin position="7"/>
        <end position="20"/>
    </location>
    <ligand>
        <name>ATP</name>
        <dbReference type="ChEBI" id="CHEBI:30616"/>
    </ligand>
</feature>
<dbReference type="Proteomes" id="UP000260773">
    <property type="component" value="Unassembled WGS sequence"/>
</dbReference>
<dbReference type="OrthoDB" id="9769796at2"/>
<comment type="caution">
    <text evidence="2">Lacks conserved residue(s) required for the propagation of feature annotation.</text>
</comment>
<keyword evidence="2" id="KW-0963">Cytoplasm</keyword>
<evidence type="ECO:0000256" key="2">
    <source>
        <dbReference type="HAMAP-Rule" id="MF_01539"/>
    </source>
</evidence>
<dbReference type="EC" id="6.3.4.-" evidence="2"/>
<dbReference type="GO" id="GO:0005524">
    <property type="term" value="F:ATP binding"/>
    <property type="evidence" value="ECO:0007669"/>
    <property type="project" value="UniProtKB-KW"/>
</dbReference>
<dbReference type="EMBL" id="QVFD01000004">
    <property type="protein sequence ID" value="RGC48835.1"/>
    <property type="molecule type" value="Genomic_DNA"/>
</dbReference>
<dbReference type="PANTHER" id="PTHR37825:SF1">
    <property type="entry name" value="TRNA(MET) CYTIDINE ACETATE LIGASE"/>
    <property type="match status" value="1"/>
</dbReference>
<keyword evidence="2" id="KW-0547">Nucleotide-binding</keyword>
<feature type="binding site" evidence="2">
    <location>
        <position position="164"/>
    </location>
    <ligand>
        <name>ATP</name>
        <dbReference type="ChEBI" id="CHEBI:30616"/>
    </ligand>
</feature>
<evidence type="ECO:0000256" key="1">
    <source>
        <dbReference type="ARBA" id="ARBA00022694"/>
    </source>
</evidence>
<proteinExistence type="inferred from homology"/>
<dbReference type="Pfam" id="PF05636">
    <property type="entry name" value="HIGH_NTase1"/>
    <property type="match status" value="1"/>
</dbReference>
<dbReference type="Proteomes" id="UP000261231">
    <property type="component" value="Unassembled WGS sequence"/>
</dbReference>
<comment type="similarity">
    <text evidence="2">Belongs to the TmcAL family.</text>
</comment>
<comment type="caution">
    <text evidence="4">The sequence shown here is derived from an EMBL/GenBank/DDBJ whole genome shotgun (WGS) entry which is preliminary data.</text>
</comment>
<gene>
    <name evidence="2" type="primary">tmcAL</name>
    <name evidence="3" type="ORF">DW070_06730</name>
    <name evidence="4" type="ORF">DW747_06075</name>
</gene>
<dbReference type="InterPro" id="IPR008513">
    <property type="entry name" value="tRNA(Met)_cyd_acetate_ligase"/>
</dbReference>
<dbReference type="AlphaFoldDB" id="A0A3E2XMY4"/>
<keyword evidence="2" id="KW-0436">Ligase</keyword>
<accession>A0A3E2XMY4</accession>
<dbReference type="RefSeq" id="WP_015514040.1">
    <property type="nucleotide sequence ID" value="NZ_JAQDKA010000002.1"/>
</dbReference>
<keyword evidence="2" id="KW-0067">ATP-binding</keyword>
<evidence type="ECO:0000313" key="3">
    <source>
        <dbReference type="EMBL" id="RGB80238.1"/>
    </source>
</evidence>
<comment type="function">
    <text evidence="2">Catalyzes the formation of N(4)-acetylcytidine (ac(4)C) at the wobble position of elongator tRNA(Met), using acetate and ATP as substrates. First activates an acetate ion to form acetyladenylate (Ac-AMP) and then transfers the acetyl group to tRNA to form ac(4)C34.</text>
</comment>
<dbReference type="InterPro" id="IPR014729">
    <property type="entry name" value="Rossmann-like_a/b/a_fold"/>
</dbReference>
<feature type="binding site" evidence="2">
    <location>
        <position position="102"/>
    </location>
    <ligand>
        <name>ATP</name>
        <dbReference type="ChEBI" id="CHEBI:30616"/>
    </ligand>
</feature>
<comment type="catalytic activity">
    <reaction evidence="2">
        <text>cytidine(34) in elongator tRNA(Met) + acetate + ATP = N(4)-acetylcytidine(34) in elongator tRNA(Met) + AMP + diphosphate</text>
        <dbReference type="Rhea" id="RHEA:58144"/>
        <dbReference type="Rhea" id="RHEA-COMP:10693"/>
        <dbReference type="Rhea" id="RHEA-COMP:10694"/>
        <dbReference type="ChEBI" id="CHEBI:30089"/>
        <dbReference type="ChEBI" id="CHEBI:30616"/>
        <dbReference type="ChEBI" id="CHEBI:33019"/>
        <dbReference type="ChEBI" id="CHEBI:74900"/>
        <dbReference type="ChEBI" id="CHEBI:82748"/>
        <dbReference type="ChEBI" id="CHEBI:456215"/>
    </reaction>
</comment>
<reference evidence="5 6" key="1">
    <citation type="submission" date="2018-08" db="EMBL/GenBank/DDBJ databases">
        <title>A genome reference for cultivated species of the human gut microbiota.</title>
        <authorList>
            <person name="Zou Y."/>
            <person name="Xue W."/>
            <person name="Luo G."/>
        </authorList>
    </citation>
    <scope>NUCLEOTIDE SEQUENCE [LARGE SCALE GENOMIC DNA]</scope>
    <source>
        <strain evidence="3 5">AF45-17</strain>
        <strain evidence="4 6">AM28-39</strain>
    </source>
</reference>
<dbReference type="Gene3D" id="3.40.50.620">
    <property type="entry name" value="HUPs"/>
    <property type="match status" value="1"/>
</dbReference>
<dbReference type="GO" id="GO:0016740">
    <property type="term" value="F:transferase activity"/>
    <property type="evidence" value="ECO:0007669"/>
    <property type="project" value="UniProtKB-KW"/>
</dbReference>
<dbReference type="GO" id="GO:0016879">
    <property type="term" value="F:ligase activity, forming carbon-nitrogen bonds"/>
    <property type="evidence" value="ECO:0007669"/>
    <property type="project" value="UniProtKB-UniRule"/>
</dbReference>
<feature type="binding site" evidence="2">
    <location>
        <position position="189"/>
    </location>
    <ligand>
        <name>ATP</name>
        <dbReference type="ChEBI" id="CHEBI:30616"/>
    </ligand>
</feature>
<keyword evidence="2" id="KW-0694">RNA-binding</keyword>
<dbReference type="SUPFAM" id="SSF52374">
    <property type="entry name" value="Nucleotidylyl transferase"/>
    <property type="match status" value="1"/>
</dbReference>
<comment type="subcellular location">
    <subcellularLocation>
        <location evidence="2">Cytoplasm</location>
    </subcellularLocation>
</comment>
<evidence type="ECO:0000313" key="6">
    <source>
        <dbReference type="Proteomes" id="UP000261231"/>
    </source>
</evidence>
<sequence length="413" mass="46141">MTIAAVIAEYNPFHNGHAYQLREIRRQTGADLILVMMSGDFVQRGAPACTDKYTRCRMALAAGADMVCELPVYGALGSAEIFAESAVSLLNQLGCIDFLCFGAETIDPHLFHAIVSVLSDEPPEYRTLLQDALKTGMNFPAARSYALGRLLKNTHCSHILNLPNNILAIEYMKALRKTGSPIKPIAIRRTGAGYHSMETTAGFQSATAIRHQLSDGTLNPSKCIAGLDIPDTSKVLLQSYLTHRPILTSNDFSDVLAAQLLDVHTDLTEYVDISSDLANRIDSFRYQFLSTEQFITLLSARNLTSTRIARCLFHIILDHRRNYLDTWRNHQYAGFLRILGFRKQSGAIWKFFQPSVRAQLITQTSQAYDHLTGIGLDIYNADLHASRLYRQILKCRSQSFLPDITSEPVIILP</sequence>
<dbReference type="GO" id="GO:0000049">
    <property type="term" value="F:tRNA binding"/>
    <property type="evidence" value="ECO:0007669"/>
    <property type="project" value="UniProtKB-KW"/>
</dbReference>
<keyword evidence="1 2" id="KW-0819">tRNA processing</keyword>
<dbReference type="GO" id="GO:0006400">
    <property type="term" value="P:tRNA modification"/>
    <property type="evidence" value="ECO:0007669"/>
    <property type="project" value="UniProtKB-UniRule"/>
</dbReference>
<protein>
    <recommendedName>
        <fullName evidence="2">tRNA(Met) cytidine acetate ligase</fullName>
        <ecNumber evidence="2">6.3.4.-</ecNumber>
    </recommendedName>
</protein>
<keyword evidence="6" id="KW-1185">Reference proteome</keyword>
<dbReference type="EMBL" id="QVEP01000012">
    <property type="protein sequence ID" value="RGB80238.1"/>
    <property type="molecule type" value="Genomic_DNA"/>
</dbReference>
<keyword evidence="2" id="KW-0820">tRNA-binding</keyword>
<dbReference type="PANTHER" id="PTHR37825">
    <property type="entry name" value="TRNA(MET) CYTIDINE ACETATE LIGASE"/>
    <property type="match status" value="1"/>
</dbReference>
<evidence type="ECO:0000313" key="4">
    <source>
        <dbReference type="EMBL" id="RGC48835.1"/>
    </source>
</evidence>
<organism evidence="4 6">
    <name type="scientific">Coprococcus catus</name>
    <dbReference type="NCBI Taxonomy" id="116085"/>
    <lineage>
        <taxon>Bacteria</taxon>
        <taxon>Bacillati</taxon>
        <taxon>Bacillota</taxon>
        <taxon>Clostridia</taxon>
        <taxon>Lachnospirales</taxon>
        <taxon>Lachnospiraceae</taxon>
        <taxon>Coprococcus</taxon>
    </lineage>
</organism>
<dbReference type="HAMAP" id="MF_01539">
    <property type="entry name" value="TmcAL"/>
    <property type="match status" value="1"/>
</dbReference>